<dbReference type="Pfam" id="PF07176">
    <property type="entry name" value="DUF1400"/>
    <property type="match status" value="1"/>
</dbReference>
<evidence type="ECO:0000256" key="2">
    <source>
        <dbReference type="ARBA" id="ARBA00022963"/>
    </source>
</evidence>
<dbReference type="InterPro" id="IPR010802">
    <property type="entry name" value="DUF1400"/>
</dbReference>
<dbReference type="OrthoDB" id="422423at2"/>
<keyword evidence="8" id="KW-1185">Reference proteome</keyword>
<dbReference type="InterPro" id="IPR029058">
    <property type="entry name" value="AB_hydrolase_fold"/>
</dbReference>
<gene>
    <name evidence="7" type="ORF">DYY88_15685</name>
</gene>
<evidence type="ECO:0000259" key="6">
    <source>
        <dbReference type="Pfam" id="PF12697"/>
    </source>
</evidence>
<sequence length="587" mass="63795">MVDVGDWWRKLGAAIGTRVSSAIALAGLGWCATALPAHSAETIIVSYGALERSILVEDLEAFAQGQDLSPQLAAYARYAELTDSDLAALRDILTERAELSHVDLSQFLYTSQGKTLLELLGNIIQTPARQSGFSAIRAGVILAAADDKEGLSILNFLKKYPTPGIRIDLAQGLSVAESVFVTLDHAERAFTLVHALAAESAQQTSPEEVLATQQLLFELPRFDVTQELMRLPARQVEATLFLPQPRLSGQPLPEEIPVVVISHGLGDGRTSYDYLANFLAERGFAVASLDHPGSNSQQIAQLLSGLSPELIDDHEFANRPIDVSELLNELEQFAKTRPDLGDRLNTNNVGVIGHSFGGYTALALGGATYSPETLLQACEPQPDYLNPSLLLQCQASGVMEEAQGFKDDRVRAVLAVNPVGRDIFGPSGYRNIGVPTMIFSATDDTVAPALPEQIEPFTWLQTPSRYLVLASDTTHFSVIDWDPTNEPLIAVPEGLLGTSPELAKDYLQTLALVFMLRYLQQDSRYDAALTAQFIDSSVMRSPLTPLSLIDNLRAEALDQAINGDDLLTDLRPAQQSPKPIRSLGQRR</sequence>
<comment type="caution">
    <text evidence="7">The sequence shown here is derived from an EMBL/GenBank/DDBJ whole genome shotgun (WGS) entry which is preliminary data.</text>
</comment>
<evidence type="ECO:0000313" key="7">
    <source>
        <dbReference type="EMBL" id="RZM77985.1"/>
    </source>
</evidence>
<accession>A0A4Q7EAG6</accession>
<dbReference type="RefSeq" id="WP_052288168.1">
    <property type="nucleotide sequence ID" value="NZ_QVFV01000003.1"/>
</dbReference>
<reference evidence="7 8" key="1">
    <citation type="submission" date="2018-11" db="EMBL/GenBank/DDBJ databases">
        <title>Whole genome sequencing of an environmental sample.</title>
        <authorList>
            <person name="Sarangi A.N."/>
            <person name="Singh D."/>
            <person name="Tripathy S."/>
        </authorList>
    </citation>
    <scope>NUCLEOTIDE SEQUENCE [LARGE SCALE GENOMIC DNA]</scope>
    <source>
        <strain evidence="7 8">Lakshadweep</strain>
    </source>
</reference>
<dbReference type="PANTHER" id="PTHR10272:SF13">
    <property type="entry name" value="POLY(ETHYLENE TEREPHTHALATE) HYDROLASE"/>
    <property type="match status" value="1"/>
</dbReference>
<dbReference type="Proteomes" id="UP000292459">
    <property type="component" value="Unassembled WGS sequence"/>
</dbReference>
<dbReference type="Gene3D" id="3.40.50.1820">
    <property type="entry name" value="alpha/beta hydrolase"/>
    <property type="match status" value="1"/>
</dbReference>
<name>A0A4Q7EAG6_9CYAN</name>
<keyword evidence="1 7" id="KW-0378">Hydrolase</keyword>
<dbReference type="Pfam" id="PF12697">
    <property type="entry name" value="Abhydrolase_6"/>
    <property type="match status" value="1"/>
</dbReference>
<dbReference type="SUPFAM" id="SSF53474">
    <property type="entry name" value="alpha/beta-Hydrolases"/>
    <property type="match status" value="1"/>
</dbReference>
<dbReference type="InterPro" id="IPR000073">
    <property type="entry name" value="AB_hydrolase_1"/>
</dbReference>
<dbReference type="GO" id="GO:0016042">
    <property type="term" value="P:lipid catabolic process"/>
    <property type="evidence" value="ECO:0007669"/>
    <property type="project" value="UniProtKB-KW"/>
</dbReference>
<feature type="region of interest" description="Disordered" evidence="4">
    <location>
        <begin position="568"/>
        <end position="587"/>
    </location>
</feature>
<evidence type="ECO:0000256" key="4">
    <source>
        <dbReference type="SAM" id="MobiDB-lite"/>
    </source>
</evidence>
<feature type="domain" description="AB hydrolase-1" evidence="6">
    <location>
        <begin position="259"/>
        <end position="477"/>
    </location>
</feature>
<dbReference type="AlphaFoldDB" id="A0A4Q7EAG6"/>
<proteinExistence type="predicted"/>
<evidence type="ECO:0000256" key="1">
    <source>
        <dbReference type="ARBA" id="ARBA00022801"/>
    </source>
</evidence>
<evidence type="ECO:0000259" key="5">
    <source>
        <dbReference type="Pfam" id="PF07176"/>
    </source>
</evidence>
<dbReference type="PANTHER" id="PTHR10272">
    <property type="entry name" value="PLATELET-ACTIVATING FACTOR ACETYLHYDROLASE"/>
    <property type="match status" value="1"/>
</dbReference>
<dbReference type="GO" id="GO:0003847">
    <property type="term" value="F:1-alkyl-2-acetylglycerophosphocholine esterase activity"/>
    <property type="evidence" value="ECO:0007669"/>
    <property type="project" value="TreeGrafter"/>
</dbReference>
<organism evidence="7 8">
    <name type="scientific">Leptolyngbya iicbica LK</name>
    <dbReference type="NCBI Taxonomy" id="2294035"/>
    <lineage>
        <taxon>Bacteria</taxon>
        <taxon>Bacillati</taxon>
        <taxon>Cyanobacteriota</taxon>
        <taxon>Cyanophyceae</taxon>
        <taxon>Leptolyngbyales</taxon>
        <taxon>Leptolyngbyaceae</taxon>
        <taxon>Leptolyngbya group</taxon>
        <taxon>Leptolyngbya</taxon>
        <taxon>Leptolyngbya iicbica</taxon>
    </lineage>
</organism>
<keyword evidence="3" id="KW-0443">Lipid metabolism</keyword>
<feature type="domain" description="DUF1400" evidence="5">
    <location>
        <begin position="39"/>
        <end position="168"/>
    </location>
</feature>
<dbReference type="EMBL" id="QVFV01000003">
    <property type="protein sequence ID" value="RZM77985.1"/>
    <property type="molecule type" value="Genomic_DNA"/>
</dbReference>
<keyword evidence="2" id="KW-0442">Lipid degradation</keyword>
<evidence type="ECO:0000313" key="8">
    <source>
        <dbReference type="Proteomes" id="UP000292459"/>
    </source>
</evidence>
<evidence type="ECO:0000256" key="3">
    <source>
        <dbReference type="ARBA" id="ARBA00023098"/>
    </source>
</evidence>
<protein>
    <submittedName>
        <fullName evidence="7">Alpha/beta fold hydrolase</fullName>
    </submittedName>
</protein>